<name>A0A0P0YYJ4_9HYPH</name>
<dbReference type="Pfam" id="PF00724">
    <property type="entry name" value="Oxidored_FMN"/>
    <property type="match status" value="1"/>
</dbReference>
<proteinExistence type="predicted"/>
<evidence type="ECO:0000256" key="2">
    <source>
        <dbReference type="ARBA" id="ARBA00022630"/>
    </source>
</evidence>
<dbReference type="RefSeq" id="WP_024351867.1">
    <property type="nucleotide sequence ID" value="NZ_BBWN01000042.1"/>
</dbReference>
<dbReference type="GO" id="GO:0010181">
    <property type="term" value="F:FMN binding"/>
    <property type="evidence" value="ECO:0007669"/>
    <property type="project" value="InterPro"/>
</dbReference>
<evidence type="ECO:0000256" key="1">
    <source>
        <dbReference type="ARBA" id="ARBA00001917"/>
    </source>
</evidence>
<dbReference type="Gene3D" id="3.20.20.70">
    <property type="entry name" value="Aldolase class I"/>
    <property type="match status" value="1"/>
</dbReference>
<evidence type="ECO:0000259" key="6">
    <source>
        <dbReference type="Pfam" id="PF00724"/>
    </source>
</evidence>
<dbReference type="InterPro" id="IPR001155">
    <property type="entry name" value="OxRdtase_FMN_N"/>
</dbReference>
<organism evidence="7">
    <name type="scientific">Aurantimonas coralicida</name>
    <dbReference type="NCBI Taxonomy" id="182270"/>
    <lineage>
        <taxon>Bacteria</taxon>
        <taxon>Pseudomonadati</taxon>
        <taxon>Pseudomonadota</taxon>
        <taxon>Alphaproteobacteria</taxon>
        <taxon>Hyphomicrobiales</taxon>
        <taxon>Aurantimonadaceae</taxon>
        <taxon>Aurantimonas</taxon>
    </lineage>
</organism>
<dbReference type="SUPFAM" id="SSF51395">
    <property type="entry name" value="FMN-linked oxidoreductases"/>
    <property type="match status" value="1"/>
</dbReference>
<dbReference type="PANTHER" id="PTHR43303">
    <property type="entry name" value="NADPH DEHYDROGENASE C23G7.10C-RELATED"/>
    <property type="match status" value="1"/>
</dbReference>
<protein>
    <submittedName>
        <fullName evidence="7">NADH:flavin oxidoreductase/NADH oxidase family protein</fullName>
    </submittedName>
</protein>
<dbReference type="PANTHER" id="PTHR43303:SF4">
    <property type="entry name" value="NADPH DEHYDROGENASE C23G7.10C-RELATED"/>
    <property type="match status" value="1"/>
</dbReference>
<evidence type="ECO:0000256" key="4">
    <source>
        <dbReference type="ARBA" id="ARBA00022857"/>
    </source>
</evidence>
<dbReference type="GO" id="GO:0050661">
    <property type="term" value="F:NADP binding"/>
    <property type="evidence" value="ECO:0007669"/>
    <property type="project" value="InterPro"/>
</dbReference>
<feature type="domain" description="NADH:flavin oxidoreductase/NADH oxidase N-terminal" evidence="6">
    <location>
        <begin position="17"/>
        <end position="352"/>
    </location>
</feature>
<reference evidence="7" key="1">
    <citation type="journal article" date="2015" name="Proc. Natl. Acad. Sci. U.S.A.">
        <title>Bacterial clade with the ribosomal RNA operon on a small plasmid rather than the chromosome.</title>
        <authorList>
            <person name="Anda M."/>
            <person name="Ohtsubo Y."/>
            <person name="Okubo T."/>
            <person name="Sugawara M."/>
            <person name="Nagata Y."/>
            <person name="Tsuda M."/>
            <person name="Minamisawa K."/>
            <person name="Mitsui H."/>
        </authorList>
    </citation>
    <scope>NUCLEOTIDE SEQUENCE</scope>
    <source>
        <strain evidence="7">DSM 14790</strain>
    </source>
</reference>
<dbReference type="CDD" id="cd02932">
    <property type="entry name" value="OYE_YqiM_FMN"/>
    <property type="match status" value="1"/>
</dbReference>
<dbReference type="InterPro" id="IPR044152">
    <property type="entry name" value="YqjM-like"/>
</dbReference>
<evidence type="ECO:0000256" key="5">
    <source>
        <dbReference type="ARBA" id="ARBA00023002"/>
    </source>
</evidence>
<comment type="cofactor">
    <cofactor evidence="1">
        <name>FMN</name>
        <dbReference type="ChEBI" id="CHEBI:58210"/>
    </cofactor>
</comment>
<keyword evidence="5" id="KW-0560">Oxidoreductase</keyword>
<keyword evidence="3" id="KW-0288">FMN</keyword>
<sequence length="384" mass="41145">MDTQTPDSDISQTLSPLFTPLELGALRLENRIIIAPMCQYSADDGSATDWHMMHLGQLAMSGAGLLILEATAVSPEARITHKDLGLYSDYNEAALARVLDAIAVHSQMPVAIQLGHAGRKASSAEPWAGGQQIAPTDPTGWQCVAPSALPHSPGEVAPTALDAEGLQKIKDDFVATALRAVRLGIVGIELHSAHGYLLHQFLSPISNRRDDEYGGSVENRMRFPLEVFDAVRAAVPADIPVWVRLSASDWVEGGWDIEGSIAYSKALEARGAAAIHVSSGGVSPDQKIPLGPGYQVHFAEAVKAAVSIPVIGVGLITEARQAEAIIAENKADAIAIARAILYEPHWPWHAAAELGASVRAPKQYWRSQPREFKALFKDAAFGQR</sequence>
<evidence type="ECO:0000313" key="7">
    <source>
        <dbReference type="EMBL" id="BAT26591.1"/>
    </source>
</evidence>
<dbReference type="AlphaFoldDB" id="A0A0P0YYJ4"/>
<keyword evidence="4" id="KW-0521">NADP</keyword>
<accession>A0A0P0YYJ4</accession>
<dbReference type="GO" id="GO:0003959">
    <property type="term" value="F:NADPH dehydrogenase activity"/>
    <property type="evidence" value="ECO:0007669"/>
    <property type="project" value="InterPro"/>
</dbReference>
<dbReference type="EMBL" id="LC066372">
    <property type="protein sequence ID" value="BAT26591.1"/>
    <property type="molecule type" value="Genomic_DNA"/>
</dbReference>
<evidence type="ECO:0000256" key="3">
    <source>
        <dbReference type="ARBA" id="ARBA00022643"/>
    </source>
</evidence>
<dbReference type="InterPro" id="IPR013785">
    <property type="entry name" value="Aldolase_TIM"/>
</dbReference>
<keyword evidence="2" id="KW-0285">Flavoprotein</keyword>